<comment type="activity regulation">
    <text evidence="10">Positively regulated by the regulatory subunit PAN3.</text>
</comment>
<feature type="binding site" evidence="10">
    <location>
        <position position="921"/>
    </location>
    <ligand>
        <name>a divalent metal cation</name>
        <dbReference type="ChEBI" id="CHEBI:60240"/>
        <note>catalytic</note>
    </ligand>
</feature>
<dbReference type="Gene3D" id="3.30.420.10">
    <property type="entry name" value="Ribonuclease H-like superfamily/Ribonuclease H"/>
    <property type="match status" value="1"/>
</dbReference>
<dbReference type="FunFam" id="3.30.420.10:FF:000028">
    <property type="entry name" value="PAN2-PAN3 deadenylation complex catalytic subunit PAN2"/>
    <property type="match status" value="1"/>
</dbReference>
<comment type="function">
    <text evidence="10">Catalytic subunit of the poly(A)-nuclease (PAN) deadenylation complex, one of two cytoplasmic mRNA deadenylases involved in mRNA turnover. PAN specifically shortens poly(A) tails of RNA and the activity is stimulated by poly(A)-binding protein PAB1. PAN deadenylation is followed by rapid degradation of the shortened mRNA tails by the CCR4-NOT complex. Deadenylated mRNAs are then degraded by two alternative mechanisms, namely exosome-mediated 3'-5' exonucleolytic degradation, or deadenlyation-dependent mRNA decaping and subsequent 5'-3' exonucleolytic degradation by XRN1. May also be involved in post-transcriptional maturation of mRNA poly(A) tails.</text>
</comment>
<evidence type="ECO:0000256" key="7">
    <source>
        <dbReference type="ARBA" id="ARBA00022723"/>
    </source>
</evidence>
<dbReference type="InterPro" id="IPR012337">
    <property type="entry name" value="RNaseH-like_sf"/>
</dbReference>
<comment type="domain">
    <text evidence="10">Contains a pseudo-UCH domain. This ubiquitin C-terminal hydrolase (UCH)-like or ubiquitin specific protease (USP)-like domain is predicted to be catalytically inactive because it lacks the active site catalytic triad characteristic of thiol proteases, with residues at the equivalent structural positions that are incompatible with catalysis, and it cannot bind ubiquitin. It functions as a structural scaffold for intra- and intermolecular interactions in the complex.</text>
</comment>
<organism evidence="12 13">
    <name type="scientific">Lachancea mirantina</name>
    <dbReference type="NCBI Taxonomy" id="1230905"/>
    <lineage>
        <taxon>Eukaryota</taxon>
        <taxon>Fungi</taxon>
        <taxon>Dikarya</taxon>
        <taxon>Ascomycota</taxon>
        <taxon>Saccharomycotina</taxon>
        <taxon>Saccharomycetes</taxon>
        <taxon>Saccharomycetales</taxon>
        <taxon>Saccharomycetaceae</taxon>
        <taxon>Lachancea</taxon>
    </lineage>
</organism>
<dbReference type="InterPro" id="IPR036397">
    <property type="entry name" value="RNaseH_sf"/>
</dbReference>
<dbReference type="InterPro" id="IPR030843">
    <property type="entry name" value="PAN2"/>
</dbReference>
<accession>A0A1G4JDR5</accession>
<comment type="domain">
    <text evidence="10">The linker, or PAN3 interaction domain (PID), between the WD40 repeats and the pseudo-UCH domain mediates interaction with PAN3.</text>
</comment>
<dbReference type="InterPro" id="IPR015943">
    <property type="entry name" value="WD40/YVTN_repeat-like_dom_sf"/>
</dbReference>
<dbReference type="Pfam" id="PF00929">
    <property type="entry name" value="RNase_T"/>
    <property type="match status" value="1"/>
</dbReference>
<dbReference type="GO" id="GO:0000289">
    <property type="term" value="P:nuclear-transcribed mRNA poly(A) tail shortening"/>
    <property type="evidence" value="ECO:0007669"/>
    <property type="project" value="UniProtKB-UniRule"/>
</dbReference>
<evidence type="ECO:0000313" key="13">
    <source>
        <dbReference type="Proteomes" id="UP000191024"/>
    </source>
</evidence>
<dbReference type="PANTHER" id="PTHR15728:SF0">
    <property type="entry name" value="PAN2-PAN3 DEADENYLATION COMPLEX CATALYTIC SUBUNIT PAN2"/>
    <property type="match status" value="1"/>
</dbReference>
<dbReference type="InterPro" id="IPR036322">
    <property type="entry name" value="WD40_repeat_dom_sf"/>
</dbReference>
<dbReference type="GO" id="GO:0046872">
    <property type="term" value="F:metal ion binding"/>
    <property type="evidence" value="ECO:0007669"/>
    <property type="project" value="UniProtKB-KW"/>
</dbReference>
<dbReference type="AlphaFoldDB" id="A0A1G4JDR5"/>
<evidence type="ECO:0000256" key="5">
    <source>
        <dbReference type="ARBA" id="ARBA00022664"/>
    </source>
</evidence>
<dbReference type="PROSITE" id="PS50235">
    <property type="entry name" value="USP_3"/>
    <property type="match status" value="1"/>
</dbReference>
<keyword evidence="13" id="KW-1185">Reference proteome</keyword>
<dbReference type="Gene3D" id="2.130.10.10">
    <property type="entry name" value="YVTN repeat-like/Quinoprotein amine dehydrogenase"/>
    <property type="match status" value="1"/>
</dbReference>
<keyword evidence="7 10" id="KW-0479">Metal-binding</keyword>
<feature type="domain" description="USP" evidence="11">
    <location>
        <begin position="504"/>
        <end position="866"/>
    </location>
</feature>
<keyword evidence="3 10" id="KW-0963">Cytoplasm</keyword>
<dbReference type="SUPFAM" id="SSF53098">
    <property type="entry name" value="Ribonuclease H-like"/>
    <property type="match status" value="1"/>
</dbReference>
<dbReference type="InterPro" id="IPR048841">
    <property type="entry name" value="PAN2_N"/>
</dbReference>
<dbReference type="SUPFAM" id="SSF50978">
    <property type="entry name" value="WD40 repeat-like"/>
    <property type="match status" value="1"/>
</dbReference>
<dbReference type="GO" id="GO:0031251">
    <property type="term" value="C:PAN complex"/>
    <property type="evidence" value="ECO:0007669"/>
    <property type="project" value="UniProtKB-UniRule"/>
</dbReference>
<dbReference type="STRING" id="1230905.A0A1G4JDR5"/>
<dbReference type="InterPro" id="IPR013520">
    <property type="entry name" value="Ribonucl_H"/>
</dbReference>
<dbReference type="EMBL" id="LT598463">
    <property type="protein sequence ID" value="SCU88377.1"/>
    <property type="molecule type" value="Genomic_DNA"/>
</dbReference>
<evidence type="ECO:0000256" key="2">
    <source>
        <dbReference type="ARBA" id="ARBA00004496"/>
    </source>
</evidence>
<dbReference type="Gene3D" id="3.90.70.10">
    <property type="entry name" value="Cysteine proteinases"/>
    <property type="match status" value="1"/>
</dbReference>
<gene>
    <name evidence="10" type="primary">PAN2</name>
    <name evidence="12" type="ORF">LAMI_0D09868G</name>
</gene>
<evidence type="ECO:0000256" key="10">
    <source>
        <dbReference type="HAMAP-Rule" id="MF_03182"/>
    </source>
</evidence>
<comment type="catalytic activity">
    <reaction evidence="1 10">
        <text>Exonucleolytic cleavage of poly(A) to 5'-AMP.</text>
        <dbReference type="EC" id="3.1.13.4"/>
    </reaction>
</comment>
<dbReference type="CDD" id="cd06143">
    <property type="entry name" value="PAN2_exo"/>
    <property type="match status" value="1"/>
</dbReference>
<keyword evidence="6 10" id="KW-0540">Nuclease</keyword>
<comment type="caution">
    <text evidence="10">Lacks conserved residue(s) required for the propagation of feature annotation.</text>
</comment>
<dbReference type="InterPro" id="IPR050785">
    <property type="entry name" value="PAN2-PAN3_catalytic_subunit"/>
</dbReference>
<proteinExistence type="inferred from homology"/>
<evidence type="ECO:0000256" key="1">
    <source>
        <dbReference type="ARBA" id="ARBA00001663"/>
    </source>
</evidence>
<comment type="subcellular location">
    <subcellularLocation>
        <location evidence="2 10">Cytoplasm</location>
    </subcellularLocation>
</comment>
<comment type="cofactor">
    <cofactor evidence="10">
        <name>a divalent metal cation</name>
        <dbReference type="ChEBI" id="CHEBI:60240"/>
    </cofactor>
    <text evidence="10">Binds 2 metal cations per subunit in the catalytic exonuclease domain.</text>
</comment>
<evidence type="ECO:0000256" key="8">
    <source>
        <dbReference type="ARBA" id="ARBA00022801"/>
    </source>
</evidence>
<dbReference type="HAMAP" id="MF_03182">
    <property type="entry name" value="PAN2"/>
    <property type="match status" value="1"/>
</dbReference>
<dbReference type="Pfam" id="PF13423">
    <property type="entry name" value="UCH_1"/>
    <property type="match status" value="1"/>
</dbReference>
<feature type="binding site" evidence="10">
    <location>
        <position position="1031"/>
    </location>
    <ligand>
        <name>a divalent metal cation</name>
        <dbReference type="ChEBI" id="CHEBI:60240"/>
        <note>catalytic</note>
    </ligand>
</feature>
<dbReference type="InterPro" id="IPR038765">
    <property type="entry name" value="Papain-like_cys_pep_sf"/>
</dbReference>
<evidence type="ECO:0000259" key="11">
    <source>
        <dbReference type="PROSITE" id="PS50235"/>
    </source>
</evidence>
<evidence type="ECO:0000256" key="4">
    <source>
        <dbReference type="ARBA" id="ARBA00022574"/>
    </source>
</evidence>
<dbReference type="SUPFAM" id="SSF54001">
    <property type="entry name" value="Cysteine proteinases"/>
    <property type="match status" value="1"/>
</dbReference>
<dbReference type="Proteomes" id="UP000191024">
    <property type="component" value="Chromosome D"/>
</dbReference>
<keyword evidence="9 10" id="KW-0269">Exonuclease</keyword>
<dbReference type="GO" id="GO:0003676">
    <property type="term" value="F:nucleic acid binding"/>
    <property type="evidence" value="ECO:0007669"/>
    <property type="project" value="InterPro"/>
</dbReference>
<dbReference type="GO" id="GO:0004535">
    <property type="term" value="F:poly(A)-specific ribonuclease activity"/>
    <property type="evidence" value="ECO:0007669"/>
    <property type="project" value="UniProtKB-UniRule"/>
</dbReference>
<name>A0A1G4JDR5_9SACH</name>
<reference evidence="12 13" key="1">
    <citation type="submission" date="2016-03" db="EMBL/GenBank/DDBJ databases">
        <authorList>
            <person name="Devillers H."/>
        </authorList>
    </citation>
    <scope>NUCLEOTIDE SEQUENCE [LARGE SCALE GENOMIC DNA]</scope>
    <source>
        <strain evidence="12">CBS 11717</strain>
    </source>
</reference>
<evidence type="ECO:0000313" key="12">
    <source>
        <dbReference type="EMBL" id="SCU88377.1"/>
    </source>
</evidence>
<sequence length="1126" mass="127496">MNNWQLSFLSPVDLTDHLRKPYLNFDNRDKSVSKLIFDEYANLIWVGDSYGKVSSYDATYAVYTRYTSHIGSGPVKDLLSHIDGVLSLSEDSLHFSSRRGVTRLNLTSANIGQFSGLTAACFASPQQNLVFCGGSNTASGLLTVDLHKGGLCSELDYTSKIKLLESDNKVVAIGKQTGSVDILDINSNRVVRTFPGHSSTITGMDLRDYNLVTVGKSKRFNTLSSDPFVNVYDLRMMSQLAPVAFSQPSAFRGTEMGGADFVHLHPVLPTVMTVASTSGGFDFVDLANPSVRSQYCHPCQNISEFVLSPNGDYLAFLEDEKIINLWSRTNGMTGFSNSSTTLEFPDFPDEAQTDSPRTVDDMTFPLSSVGMPYYNEKLLSAWSHSIFRSDGTLPRKVEYSLSGGKQYRPRSIAPTTVTSKFSLLPYNRSKYGPRNISRPYRSLRERRKKLLVSDEDGTDKAELMRYKSNNEFEVPPAYSKLQMIYGKYGVEDFDFKAFNTTAFSGLESDIDNCYTNAVLQLYKFVPELYNFTIDSLRGEDFDQTSLLAQIGYLYDMMQTANGIICRSSNFQEAMASIPEAVEHNLITDSIADFTLSTKLADMKINGGSVQSERGELLQQSTPSVPQRFNDFLLGRLVSEEVERKINTTQSIALEELFGIQIETETRSLSTCGSRERNFEIVSTLAINSPARNNGKYSQKKLTNQTVLPFIESSMNRFSQVQVMCERCHSYETVECEKAVRNLPPLLSLNLSLTQEEWSIAKLVKNWLVPEFYATISKNRPILKVHATDLKTSKAIFRYDLNGYVARICDDFSEPHLVTYVKVYDTNAKVFKWYMFNDFLVTEIEEQEALNINHWWKTPEILIYSDVEELQKPFITVLKSKLDKSILYRDFFSNARREQVKREYKLLSQAEVPKCGSLVAIDAEFVMLSSEKLEINYKGQKTLVKPKKTALARVSVLRGDDGENFGVPFIDDYIENKNHIENYLTRFSGIEPGDLDPATSCKSLVPRQVAYRKIWLLLQLGCVFVGHGLQNDFRNINIHVPLNQIRDTALYFLQGKRYLALRYLAYALLDIDVQSGNHDSIEDAYTALMLYRKYRELQERGHFEQVLTKLYEDGRACGFRAPDLKAV</sequence>
<dbReference type="Pfam" id="PF20770">
    <property type="entry name" value="PAN2_N"/>
    <property type="match status" value="1"/>
</dbReference>
<dbReference type="GO" id="GO:0000932">
    <property type="term" value="C:P-body"/>
    <property type="evidence" value="ECO:0007669"/>
    <property type="project" value="TreeGrafter"/>
</dbReference>
<dbReference type="PANTHER" id="PTHR15728">
    <property type="entry name" value="DEADENYLATION COMPLEX CATALYTIC SUBUNIT PAN2"/>
    <property type="match status" value="1"/>
</dbReference>
<protein>
    <recommendedName>
        <fullName evidence="10">PAN2-PAN3 deadenylation complex catalytic subunit PAN2</fullName>
        <ecNumber evidence="10">3.1.13.4</ecNumber>
    </recommendedName>
    <alternativeName>
        <fullName evidence="10">PAB1P-dependent poly(A)-specific ribonuclease</fullName>
    </alternativeName>
    <alternativeName>
        <fullName evidence="10">Poly(A)-nuclease deadenylation complex subunit 2</fullName>
        <shortName evidence="10">PAN deadenylation complex subunit 2</shortName>
    </alternativeName>
</protein>
<keyword evidence="5 10" id="KW-0507">mRNA processing</keyword>
<dbReference type="EC" id="3.1.13.4" evidence="10"/>
<keyword evidence="8 10" id="KW-0378">Hydrolase</keyword>
<evidence type="ECO:0000256" key="3">
    <source>
        <dbReference type="ARBA" id="ARBA00022490"/>
    </source>
</evidence>
<feature type="binding site" evidence="10">
    <location>
        <position position="1082"/>
    </location>
    <ligand>
        <name>a divalent metal cation</name>
        <dbReference type="ChEBI" id="CHEBI:60240"/>
        <note>catalytic</note>
    </ligand>
</feature>
<comment type="subunit">
    <text evidence="10">Forms a heterotrimer with an asymmetric homodimer of the regulatory subunit PAN3 to form the poly(A)-nuclease (PAN) deadenylation complex.</text>
</comment>
<keyword evidence="4" id="KW-0853">WD repeat</keyword>
<dbReference type="GO" id="GO:0006397">
    <property type="term" value="P:mRNA processing"/>
    <property type="evidence" value="ECO:0007669"/>
    <property type="project" value="UniProtKB-KW"/>
</dbReference>
<evidence type="ECO:0000256" key="9">
    <source>
        <dbReference type="ARBA" id="ARBA00022839"/>
    </source>
</evidence>
<dbReference type="SMART" id="SM00479">
    <property type="entry name" value="EXOIII"/>
    <property type="match status" value="1"/>
</dbReference>
<dbReference type="InterPro" id="IPR028881">
    <property type="entry name" value="PAN2_UCH_dom"/>
</dbReference>
<dbReference type="InterPro" id="IPR028889">
    <property type="entry name" value="USP"/>
</dbReference>
<feature type="binding site" evidence="10">
    <location>
        <position position="923"/>
    </location>
    <ligand>
        <name>a divalent metal cation</name>
        <dbReference type="ChEBI" id="CHEBI:60240"/>
        <note>catalytic</note>
    </ligand>
</feature>
<evidence type="ECO:0000256" key="6">
    <source>
        <dbReference type="ARBA" id="ARBA00022722"/>
    </source>
</evidence>
<comment type="similarity">
    <text evidence="10">Belongs to the peptidase C19 family. PAN2 subfamily.</text>
</comment>
<dbReference type="OrthoDB" id="16516at2759"/>